<evidence type="ECO:0000256" key="1">
    <source>
        <dbReference type="SAM" id="Phobius"/>
    </source>
</evidence>
<feature type="transmembrane region" description="Helical" evidence="1">
    <location>
        <begin position="80"/>
        <end position="99"/>
    </location>
</feature>
<dbReference type="EMBL" id="SGWV01000007">
    <property type="protein sequence ID" value="RZS58145.1"/>
    <property type="molecule type" value="Genomic_DNA"/>
</dbReference>
<dbReference type="RefSeq" id="WP_130480323.1">
    <property type="nucleotide sequence ID" value="NZ_SGWV01000007.1"/>
</dbReference>
<proteinExistence type="predicted"/>
<evidence type="ECO:0000313" key="2">
    <source>
        <dbReference type="EMBL" id="RZS58145.1"/>
    </source>
</evidence>
<accession>A0A4Q7LT69</accession>
<feature type="transmembrane region" description="Helical" evidence="1">
    <location>
        <begin position="51"/>
        <end position="74"/>
    </location>
</feature>
<sequence>MNPPSSSPTSPPTSPPTPPAWLAHFGSLRTALAGMALLGVAVLIGRFRSDWLGVGLIVALLFLALNLLVALVVHPSLRRRVPLLVFHLALLGLVLASGLGRMTALDGRFELTEGVPWDGVLMDGVAGRWHPDRLGQLSFVHSGFEIDYAPGLKRGPTRNRVHWTDADGQPQDAVIGDHHPLVLRGYRIYTSPNKGYAPLLRWTPAGGEAAIGALHLPSYPAHALQQSLDWQPPGGPALWLQLPVDPSLIDPDRAGRFRLPEDRTLVIRHGGNGGAVEQRLTLAPGGSLDLPGGRLDYLELRTWMGYRVSYDLSLLWLLGLAMLAVVALGWHYARQFTAAPSRGASPARAVDAGALEAR</sequence>
<keyword evidence="1" id="KW-0812">Transmembrane</keyword>
<organism evidence="2 3">
    <name type="scientific">Sphaerotilus mobilis</name>
    <dbReference type="NCBI Taxonomy" id="47994"/>
    <lineage>
        <taxon>Bacteria</taxon>
        <taxon>Pseudomonadati</taxon>
        <taxon>Pseudomonadota</taxon>
        <taxon>Betaproteobacteria</taxon>
        <taxon>Burkholderiales</taxon>
        <taxon>Sphaerotilaceae</taxon>
        <taxon>Sphaerotilus</taxon>
    </lineage>
</organism>
<name>A0A4Q7LT69_9BURK</name>
<reference evidence="2 3" key="1">
    <citation type="submission" date="2019-02" db="EMBL/GenBank/DDBJ databases">
        <title>Genomic Encyclopedia of Type Strains, Phase IV (KMG-IV): sequencing the most valuable type-strain genomes for metagenomic binning, comparative biology and taxonomic classification.</title>
        <authorList>
            <person name="Goeker M."/>
        </authorList>
    </citation>
    <scope>NUCLEOTIDE SEQUENCE [LARGE SCALE GENOMIC DNA]</scope>
    <source>
        <strain evidence="2 3">DSM 10617</strain>
    </source>
</reference>
<feature type="transmembrane region" description="Helical" evidence="1">
    <location>
        <begin position="20"/>
        <end position="44"/>
    </location>
</feature>
<dbReference type="Proteomes" id="UP000293433">
    <property type="component" value="Unassembled WGS sequence"/>
</dbReference>
<comment type="caution">
    <text evidence="2">The sequence shown here is derived from an EMBL/GenBank/DDBJ whole genome shotgun (WGS) entry which is preliminary data.</text>
</comment>
<keyword evidence="3" id="KW-1185">Reference proteome</keyword>
<keyword evidence="1" id="KW-1133">Transmembrane helix</keyword>
<dbReference type="AlphaFoldDB" id="A0A4Q7LT69"/>
<feature type="transmembrane region" description="Helical" evidence="1">
    <location>
        <begin position="314"/>
        <end position="333"/>
    </location>
</feature>
<protein>
    <submittedName>
        <fullName evidence="2">Cytochrome c biogenesis protein</fullName>
    </submittedName>
</protein>
<dbReference type="OrthoDB" id="8770555at2"/>
<keyword evidence="1" id="KW-0472">Membrane</keyword>
<evidence type="ECO:0000313" key="3">
    <source>
        <dbReference type="Proteomes" id="UP000293433"/>
    </source>
</evidence>
<gene>
    <name evidence="2" type="ORF">EV685_0424</name>
</gene>